<dbReference type="CDD" id="cd07342">
    <property type="entry name" value="M48C_Oma1_like"/>
    <property type="match status" value="1"/>
</dbReference>
<dbReference type="InterPro" id="IPR001915">
    <property type="entry name" value="Peptidase_M48"/>
</dbReference>
<evidence type="ECO:0000256" key="5">
    <source>
        <dbReference type="ARBA" id="ARBA00023049"/>
    </source>
</evidence>
<comment type="similarity">
    <text evidence="6">Belongs to the peptidase M48 family.</text>
</comment>
<feature type="signal peptide" evidence="7">
    <location>
        <begin position="1"/>
        <end position="20"/>
    </location>
</feature>
<keyword evidence="7" id="KW-0732">Signal</keyword>
<sequence length="342" mass="36134">MAVGTSIWLKLLVGASLVQAAAPASAEPAADPQPISAIDAGLLALRDGDVRVAAIAFRLATANLPLCADHSAATGLVIHDGRQYRGKYREAAERLFLLGDSPGVMGVVPGSPAALAGIQANDRLVAINGVAVDAADSPRSRKGGDYEPVQQLLDQLDAAAEAGPVAMQLVRDGQTIDVSITPLATCASRIQLLPSGKLDAAADGRMISITSAMVDFTRNDDELAFIIAHEMAHNALRHRARLDDQKVSRGLLSIVGANARRIKETECEADHVGLYMAARAGFAVEQAPEFWRRFGRTYDFGPLSDPTHPSGKQRAESASAALVQIADERAKGLPLEPRPQCQ</sequence>
<comment type="cofactor">
    <cofactor evidence="6">
        <name>Zn(2+)</name>
        <dbReference type="ChEBI" id="CHEBI:29105"/>
    </cofactor>
    <text evidence="6">Binds 1 zinc ion per subunit.</text>
</comment>
<dbReference type="Proteomes" id="UP000198281">
    <property type="component" value="Unassembled WGS sequence"/>
</dbReference>
<keyword evidence="10" id="KW-1185">Reference proteome</keyword>
<reference evidence="10" key="1">
    <citation type="submission" date="2017-06" db="EMBL/GenBank/DDBJ databases">
        <authorList>
            <person name="Varghese N."/>
            <person name="Submissions S."/>
        </authorList>
    </citation>
    <scope>NUCLEOTIDE SEQUENCE [LARGE SCALE GENOMIC DNA]</scope>
    <source>
        <strain evidence="10">LNB2</strain>
    </source>
</reference>
<dbReference type="Gene3D" id="3.30.2010.10">
    <property type="entry name" value="Metalloproteases ('zincins'), catalytic domain"/>
    <property type="match status" value="1"/>
</dbReference>
<dbReference type="GO" id="GO:0046872">
    <property type="term" value="F:metal ion binding"/>
    <property type="evidence" value="ECO:0007669"/>
    <property type="project" value="UniProtKB-KW"/>
</dbReference>
<dbReference type="Gene3D" id="2.30.42.10">
    <property type="match status" value="1"/>
</dbReference>
<keyword evidence="4 6" id="KW-0862">Zinc</keyword>
<dbReference type="AlphaFoldDB" id="A0A239FNZ8"/>
<dbReference type="Pfam" id="PF01435">
    <property type="entry name" value="Peptidase_M48"/>
    <property type="match status" value="1"/>
</dbReference>
<keyword evidence="3 6" id="KW-0378">Hydrolase</keyword>
<evidence type="ECO:0000256" key="2">
    <source>
        <dbReference type="ARBA" id="ARBA00022723"/>
    </source>
</evidence>
<dbReference type="GO" id="GO:0051603">
    <property type="term" value="P:proteolysis involved in protein catabolic process"/>
    <property type="evidence" value="ECO:0007669"/>
    <property type="project" value="TreeGrafter"/>
</dbReference>
<protein>
    <submittedName>
        <fullName evidence="9">Peptidase family M48</fullName>
    </submittedName>
</protein>
<evidence type="ECO:0000256" key="7">
    <source>
        <dbReference type="SAM" id="SignalP"/>
    </source>
</evidence>
<dbReference type="EMBL" id="FZOS01000009">
    <property type="protein sequence ID" value="SNS58348.1"/>
    <property type="molecule type" value="Genomic_DNA"/>
</dbReference>
<feature type="domain" description="PDZ" evidence="8">
    <location>
        <begin position="104"/>
        <end position="132"/>
    </location>
</feature>
<organism evidence="9 10">
    <name type="scientific">Edaphosphingomonas laterariae</name>
    <dbReference type="NCBI Taxonomy" id="861865"/>
    <lineage>
        <taxon>Bacteria</taxon>
        <taxon>Pseudomonadati</taxon>
        <taxon>Pseudomonadota</taxon>
        <taxon>Alphaproteobacteria</taxon>
        <taxon>Sphingomonadales</taxon>
        <taxon>Rhizorhabdaceae</taxon>
        <taxon>Edaphosphingomonas</taxon>
    </lineage>
</organism>
<evidence type="ECO:0000256" key="1">
    <source>
        <dbReference type="ARBA" id="ARBA00022670"/>
    </source>
</evidence>
<feature type="chain" id="PRO_5012669808" evidence="7">
    <location>
        <begin position="21"/>
        <end position="342"/>
    </location>
</feature>
<keyword evidence="2" id="KW-0479">Metal-binding</keyword>
<evidence type="ECO:0000256" key="6">
    <source>
        <dbReference type="RuleBase" id="RU003983"/>
    </source>
</evidence>
<dbReference type="PANTHER" id="PTHR22726">
    <property type="entry name" value="METALLOENDOPEPTIDASE OMA1"/>
    <property type="match status" value="1"/>
</dbReference>
<dbReference type="InterPro" id="IPR001478">
    <property type="entry name" value="PDZ"/>
</dbReference>
<dbReference type="InterPro" id="IPR036034">
    <property type="entry name" value="PDZ_sf"/>
</dbReference>
<gene>
    <name evidence="9" type="ORF">SAMN06295912_109133</name>
</gene>
<accession>A0A239FNZ8</accession>
<dbReference type="GO" id="GO:0016020">
    <property type="term" value="C:membrane"/>
    <property type="evidence" value="ECO:0007669"/>
    <property type="project" value="TreeGrafter"/>
</dbReference>
<dbReference type="SUPFAM" id="SSF50156">
    <property type="entry name" value="PDZ domain-like"/>
    <property type="match status" value="1"/>
</dbReference>
<evidence type="ECO:0000256" key="3">
    <source>
        <dbReference type="ARBA" id="ARBA00022801"/>
    </source>
</evidence>
<dbReference type="InterPro" id="IPR041489">
    <property type="entry name" value="PDZ_6"/>
</dbReference>
<dbReference type="PANTHER" id="PTHR22726:SF1">
    <property type="entry name" value="METALLOENDOPEPTIDASE OMA1, MITOCHONDRIAL"/>
    <property type="match status" value="1"/>
</dbReference>
<evidence type="ECO:0000256" key="4">
    <source>
        <dbReference type="ARBA" id="ARBA00022833"/>
    </source>
</evidence>
<keyword evidence="5 6" id="KW-0482">Metalloprotease</keyword>
<dbReference type="RefSeq" id="WP_179220802.1">
    <property type="nucleotide sequence ID" value="NZ_FZOS01000009.1"/>
</dbReference>
<proteinExistence type="inferred from homology"/>
<dbReference type="InterPro" id="IPR051156">
    <property type="entry name" value="Mito/Outer_Membr_Metalloprot"/>
</dbReference>
<dbReference type="PROSITE" id="PS50106">
    <property type="entry name" value="PDZ"/>
    <property type="match status" value="1"/>
</dbReference>
<keyword evidence="1 6" id="KW-0645">Protease</keyword>
<dbReference type="Pfam" id="PF17820">
    <property type="entry name" value="PDZ_6"/>
    <property type="match status" value="1"/>
</dbReference>
<name>A0A239FNZ8_9SPHN</name>
<evidence type="ECO:0000313" key="10">
    <source>
        <dbReference type="Proteomes" id="UP000198281"/>
    </source>
</evidence>
<evidence type="ECO:0000259" key="8">
    <source>
        <dbReference type="PROSITE" id="PS50106"/>
    </source>
</evidence>
<dbReference type="GO" id="GO:0004222">
    <property type="term" value="F:metalloendopeptidase activity"/>
    <property type="evidence" value="ECO:0007669"/>
    <property type="project" value="InterPro"/>
</dbReference>
<evidence type="ECO:0000313" key="9">
    <source>
        <dbReference type="EMBL" id="SNS58348.1"/>
    </source>
</evidence>